<sequence length="387" mass="44443">MAMITKQEVLKLANEQSPNYVSIYIPTHRAGAETLDGQDKIRLKTQLKNAKAKLEKRGLSDKEIEGLVKPVYDLVNDSEFWRHQSDGLAIFLSENTFKTYTVPVYFKEFNYVSDEFYLKSLMPLFNGDGLFYLLSLKNDMVKFYEGTRYSMTEVITPEDVPSRLEDVVGYDFEQKNLQFRSGQQGDSKSGMYHGAGEGKAEELNEMKRYFRAVNDGIMTMLHDDQKPPFVMACQDFQFPIYKDVNTYQNLHDEHVSGNPEDKDIDQLHEEAWSLLQPHFEKAREDKLNLYSEYIGTGKASADTNAIIRSAIEGRIDSLFVQNGAEIFGHYDNTSQEASIQEDLTDNNISLLNLIAIKVFEKGGTIFIMEKEDMPDEHHKTVNAVYRY</sequence>
<proteinExistence type="predicted"/>
<dbReference type="RefSeq" id="WP_224454627.1">
    <property type="nucleotide sequence ID" value="NZ_BAAAGG010000022.1"/>
</dbReference>
<keyword evidence="2" id="KW-1185">Reference proteome</keyword>
<comment type="caution">
    <text evidence="1">The sequence shown here is derived from an EMBL/GenBank/DDBJ whole genome shotgun (WGS) entry which is preliminary data.</text>
</comment>
<protein>
    <submittedName>
        <fullName evidence="1">Uncharacterized protein</fullName>
    </submittedName>
</protein>
<dbReference type="Pfam" id="PF18849">
    <property type="entry name" value="baeRF_family7"/>
    <property type="match status" value="1"/>
</dbReference>
<gene>
    <name evidence="1" type="ORF">GCM10009433_24420</name>
</gene>
<evidence type="ECO:0000313" key="2">
    <source>
        <dbReference type="Proteomes" id="UP001500185"/>
    </source>
</evidence>
<evidence type="ECO:0000313" key="1">
    <source>
        <dbReference type="EMBL" id="GAA0763245.1"/>
    </source>
</evidence>
<organism evidence="1 2">
    <name type="scientific">Psychroflexus lacisalsi</name>
    <dbReference type="NCBI Taxonomy" id="503928"/>
    <lineage>
        <taxon>Bacteria</taxon>
        <taxon>Pseudomonadati</taxon>
        <taxon>Bacteroidota</taxon>
        <taxon>Flavobacteriia</taxon>
        <taxon>Flavobacteriales</taxon>
        <taxon>Flavobacteriaceae</taxon>
        <taxon>Psychroflexus</taxon>
    </lineage>
</organism>
<accession>A0ABN1KDF2</accession>
<name>A0ABN1KDF2_9FLAO</name>
<dbReference type="EMBL" id="BAAAGG010000022">
    <property type="protein sequence ID" value="GAA0763245.1"/>
    <property type="molecule type" value="Genomic_DNA"/>
</dbReference>
<dbReference type="Proteomes" id="UP001500185">
    <property type="component" value="Unassembled WGS sequence"/>
</dbReference>
<reference evidence="1 2" key="1">
    <citation type="journal article" date="2019" name="Int. J. Syst. Evol. Microbiol.">
        <title>The Global Catalogue of Microorganisms (GCM) 10K type strain sequencing project: providing services to taxonomists for standard genome sequencing and annotation.</title>
        <authorList>
            <consortium name="The Broad Institute Genomics Platform"/>
            <consortium name="The Broad Institute Genome Sequencing Center for Infectious Disease"/>
            <person name="Wu L."/>
            <person name="Ma J."/>
        </authorList>
    </citation>
    <scope>NUCLEOTIDE SEQUENCE [LARGE SCALE GENOMIC DNA]</scope>
    <source>
        <strain evidence="1 2">JCM 16231</strain>
    </source>
</reference>
<dbReference type="InterPro" id="IPR040837">
    <property type="entry name" value="Bact_RF_family7"/>
</dbReference>